<name>A0A7S9RGT9_9BACT</name>
<dbReference type="Pfam" id="PF00535">
    <property type="entry name" value="Glycos_transf_2"/>
    <property type="match status" value="1"/>
</dbReference>
<accession>A0A7S9RGT9</accession>
<dbReference type="EMBL" id="CP049266">
    <property type="protein sequence ID" value="QPH91413.1"/>
    <property type="molecule type" value="Genomic_DNA"/>
</dbReference>
<dbReference type="AlphaFoldDB" id="A0A7S9RGT9"/>
<dbReference type="InterPro" id="IPR029044">
    <property type="entry name" value="Nucleotide-diphossugar_trans"/>
</dbReference>
<dbReference type="Proteomes" id="UP000594404">
    <property type="component" value="Chromosome"/>
</dbReference>
<evidence type="ECO:0000313" key="3">
    <source>
        <dbReference type="Proteomes" id="UP000594404"/>
    </source>
</evidence>
<protein>
    <submittedName>
        <fullName evidence="2">Glycosyltransferase family 2 protein</fullName>
    </submittedName>
</protein>
<dbReference type="PANTHER" id="PTHR22916:SF3">
    <property type="entry name" value="UDP-GLCNAC:BETAGAL BETA-1,3-N-ACETYLGLUCOSAMINYLTRANSFERASE-LIKE PROTEIN 1"/>
    <property type="match status" value="1"/>
</dbReference>
<dbReference type="SUPFAM" id="SSF53448">
    <property type="entry name" value="Nucleotide-diphospho-sugar transferases"/>
    <property type="match status" value="1"/>
</dbReference>
<sequence length="342" mass="39587">MAIKVSFIIAVYNAEQYIKKCVDSILCQSLREIELVVVNDGSNDKTLEILNKFNDDRLKIISQENTGSTIAKNNGIKICSGEYIITIDADDFVELDYAEKTYEVASKFNADIVVTDMFKDYTDNSKLIKDYDTSEKISPINKDEYFSKLIFAKGVLHNLVNKLIRTEILRQTPFPGGIFLAEDFDTYIKVVAKSKIIVKLNEAFYHYRIGQNNTSGFESLKGVMDHKFVYDDVMEFLRQIKKDEPKLMQMLEYRKIKGVCLPVLSSRPDLSNQNYIAGLDLIFNDLSEIVKLSGFKKLRLKYKILFWLLQRISDRQKVVRILYAFNSFKNFFSGKKMKNFRA</sequence>
<organism evidence="2 3">
    <name type="scientific">Campylobacter concisus</name>
    <dbReference type="NCBI Taxonomy" id="199"/>
    <lineage>
        <taxon>Bacteria</taxon>
        <taxon>Pseudomonadati</taxon>
        <taxon>Campylobacterota</taxon>
        <taxon>Epsilonproteobacteria</taxon>
        <taxon>Campylobacterales</taxon>
        <taxon>Campylobacteraceae</taxon>
        <taxon>Campylobacter</taxon>
    </lineage>
</organism>
<reference evidence="2 3" key="1">
    <citation type="journal article" date="2018" name="Emerg. Microbes Infect.">
        <title>Genomic analysis of oral Campylobacter concisus strains identified a potential bacterial molecular marker associated with active Crohn's disease.</title>
        <authorList>
            <person name="Liu F."/>
            <person name="Ma R."/>
            <person name="Tay C.Y.A."/>
            <person name="Octavia S."/>
            <person name="Lan R."/>
            <person name="Chung H.K.L."/>
            <person name="Riordan S.M."/>
            <person name="Grimm M.C."/>
            <person name="Leong R.W."/>
            <person name="Tanaka M.M."/>
            <person name="Connor S."/>
            <person name="Zhang L."/>
        </authorList>
    </citation>
    <scope>NUCLEOTIDE SEQUENCE [LARGE SCALE GENOMIC DNA]</scope>
    <source>
        <strain evidence="2 3">P1CDO3</strain>
    </source>
</reference>
<feature type="domain" description="Glycosyltransferase 2-like" evidence="1">
    <location>
        <begin position="6"/>
        <end position="133"/>
    </location>
</feature>
<dbReference type="CDD" id="cd00761">
    <property type="entry name" value="Glyco_tranf_GTA_type"/>
    <property type="match status" value="1"/>
</dbReference>
<dbReference type="InterPro" id="IPR001173">
    <property type="entry name" value="Glyco_trans_2-like"/>
</dbReference>
<dbReference type="Gene3D" id="3.90.550.10">
    <property type="entry name" value="Spore Coat Polysaccharide Biosynthesis Protein SpsA, Chain A"/>
    <property type="match status" value="1"/>
</dbReference>
<dbReference type="GO" id="GO:0016758">
    <property type="term" value="F:hexosyltransferase activity"/>
    <property type="evidence" value="ECO:0007669"/>
    <property type="project" value="UniProtKB-ARBA"/>
</dbReference>
<dbReference type="RefSeq" id="WP_107714962.1">
    <property type="nucleotide sequence ID" value="NZ_CP049266.1"/>
</dbReference>
<evidence type="ECO:0000313" key="2">
    <source>
        <dbReference type="EMBL" id="QPH91413.1"/>
    </source>
</evidence>
<gene>
    <name evidence="2" type="ORF">CVT01_02360</name>
</gene>
<keyword evidence="2" id="KW-0808">Transferase</keyword>
<proteinExistence type="predicted"/>
<evidence type="ECO:0000259" key="1">
    <source>
        <dbReference type="Pfam" id="PF00535"/>
    </source>
</evidence>
<dbReference type="PANTHER" id="PTHR22916">
    <property type="entry name" value="GLYCOSYLTRANSFERASE"/>
    <property type="match status" value="1"/>
</dbReference>